<dbReference type="EMBL" id="VSRR010019814">
    <property type="protein sequence ID" value="MPC62562.1"/>
    <property type="molecule type" value="Genomic_DNA"/>
</dbReference>
<keyword evidence="3" id="KW-1185">Reference proteome</keyword>
<evidence type="ECO:0000313" key="2">
    <source>
        <dbReference type="EMBL" id="MPC62562.1"/>
    </source>
</evidence>
<gene>
    <name evidence="2" type="ORF">E2C01_056649</name>
</gene>
<dbReference type="Proteomes" id="UP000324222">
    <property type="component" value="Unassembled WGS sequence"/>
</dbReference>
<evidence type="ECO:0000313" key="3">
    <source>
        <dbReference type="Proteomes" id="UP000324222"/>
    </source>
</evidence>
<protein>
    <submittedName>
        <fullName evidence="2">Uncharacterized protein</fullName>
    </submittedName>
</protein>
<reference evidence="2 3" key="1">
    <citation type="submission" date="2019-05" db="EMBL/GenBank/DDBJ databases">
        <title>Another draft genome of Portunus trituberculatus and its Hox gene families provides insights of decapod evolution.</title>
        <authorList>
            <person name="Jeong J.-H."/>
            <person name="Song I."/>
            <person name="Kim S."/>
            <person name="Choi T."/>
            <person name="Kim D."/>
            <person name="Ryu S."/>
            <person name="Kim W."/>
        </authorList>
    </citation>
    <scope>NUCLEOTIDE SEQUENCE [LARGE SCALE GENOMIC DNA]</scope>
    <source>
        <tissue evidence="2">Muscle</tissue>
    </source>
</reference>
<feature type="region of interest" description="Disordered" evidence="1">
    <location>
        <begin position="36"/>
        <end position="87"/>
    </location>
</feature>
<organism evidence="2 3">
    <name type="scientific">Portunus trituberculatus</name>
    <name type="common">Swimming crab</name>
    <name type="synonym">Neptunus trituberculatus</name>
    <dbReference type="NCBI Taxonomy" id="210409"/>
    <lineage>
        <taxon>Eukaryota</taxon>
        <taxon>Metazoa</taxon>
        <taxon>Ecdysozoa</taxon>
        <taxon>Arthropoda</taxon>
        <taxon>Crustacea</taxon>
        <taxon>Multicrustacea</taxon>
        <taxon>Malacostraca</taxon>
        <taxon>Eumalacostraca</taxon>
        <taxon>Eucarida</taxon>
        <taxon>Decapoda</taxon>
        <taxon>Pleocyemata</taxon>
        <taxon>Brachyura</taxon>
        <taxon>Eubrachyura</taxon>
        <taxon>Portunoidea</taxon>
        <taxon>Portunidae</taxon>
        <taxon>Portuninae</taxon>
        <taxon>Portunus</taxon>
    </lineage>
</organism>
<name>A0A5B7GUQ0_PORTR</name>
<feature type="compositionally biased region" description="Basic residues" evidence="1">
    <location>
        <begin position="72"/>
        <end position="87"/>
    </location>
</feature>
<proteinExistence type="predicted"/>
<feature type="compositionally biased region" description="Polar residues" evidence="1">
    <location>
        <begin position="49"/>
        <end position="60"/>
    </location>
</feature>
<sequence length="87" mass="9910">MSRHPPHLPQETDHAVTEVQVTPGQIERLMRDVETKAAGSDNAGGRAQTAPQFMRSQQESIHAHFDVPRPVYRQRRRRTTPSNKPKC</sequence>
<evidence type="ECO:0000256" key="1">
    <source>
        <dbReference type="SAM" id="MobiDB-lite"/>
    </source>
</evidence>
<accession>A0A5B7GUQ0</accession>
<dbReference type="AlphaFoldDB" id="A0A5B7GUQ0"/>
<comment type="caution">
    <text evidence="2">The sequence shown here is derived from an EMBL/GenBank/DDBJ whole genome shotgun (WGS) entry which is preliminary data.</text>
</comment>